<feature type="active site" evidence="10">
    <location>
        <position position="324"/>
    </location>
</feature>
<dbReference type="InParanoid" id="A0A165J405"/>
<dbReference type="SUPFAM" id="SSF50630">
    <property type="entry name" value="Acid proteases"/>
    <property type="match status" value="1"/>
</dbReference>
<evidence type="ECO:0000256" key="2">
    <source>
        <dbReference type="ARBA" id="ARBA00007447"/>
    </source>
</evidence>
<dbReference type="InterPro" id="IPR021109">
    <property type="entry name" value="Peptidase_aspartic_dom_sf"/>
</dbReference>
<dbReference type="Pfam" id="PF00026">
    <property type="entry name" value="Asp"/>
    <property type="match status" value="1"/>
</dbReference>
<dbReference type="CDD" id="cd05471">
    <property type="entry name" value="pepsin_like"/>
    <property type="match status" value="1"/>
</dbReference>
<evidence type="ECO:0000313" key="17">
    <source>
        <dbReference type="Proteomes" id="UP000076632"/>
    </source>
</evidence>
<dbReference type="AlphaFoldDB" id="A0A165J405"/>
<gene>
    <name evidence="16" type="ORF">L228DRAFT_244585</name>
</gene>
<evidence type="ECO:0000256" key="4">
    <source>
        <dbReference type="ARBA" id="ARBA00022670"/>
    </source>
</evidence>
<evidence type="ECO:0000256" key="8">
    <source>
        <dbReference type="ARBA" id="ARBA00023180"/>
    </source>
</evidence>
<keyword evidence="9" id="KW-0449">Lipoprotein</keyword>
<evidence type="ECO:0000313" key="16">
    <source>
        <dbReference type="EMBL" id="KZF25698.1"/>
    </source>
</evidence>
<evidence type="ECO:0000256" key="13">
    <source>
        <dbReference type="SAM" id="MobiDB-lite"/>
    </source>
</evidence>
<dbReference type="GeneID" id="28897101"/>
<evidence type="ECO:0000256" key="10">
    <source>
        <dbReference type="PIRSR" id="PIRSR601461-1"/>
    </source>
</evidence>
<dbReference type="GO" id="GO:0004190">
    <property type="term" value="F:aspartic-type endopeptidase activity"/>
    <property type="evidence" value="ECO:0007669"/>
    <property type="project" value="UniProtKB-KW"/>
</dbReference>
<dbReference type="InterPro" id="IPR001969">
    <property type="entry name" value="Aspartic_peptidase_AS"/>
</dbReference>
<keyword evidence="17" id="KW-1185">Reference proteome</keyword>
<dbReference type="FunFam" id="2.40.70.10:FF:000008">
    <property type="entry name" value="Cathepsin D"/>
    <property type="match status" value="1"/>
</dbReference>
<keyword evidence="4 12" id="KW-0645">Protease</keyword>
<feature type="domain" description="Peptidase A1" evidence="15">
    <location>
        <begin position="124"/>
        <end position="429"/>
    </location>
</feature>
<protein>
    <submittedName>
        <fullName evidence="16">Acid protease</fullName>
    </submittedName>
</protein>
<dbReference type="GO" id="GO:0005886">
    <property type="term" value="C:plasma membrane"/>
    <property type="evidence" value="ECO:0007669"/>
    <property type="project" value="UniProtKB-SubCell"/>
</dbReference>
<organism evidence="16 17">
    <name type="scientific">Xylona heveae (strain CBS 132557 / TC161)</name>
    <dbReference type="NCBI Taxonomy" id="1328760"/>
    <lineage>
        <taxon>Eukaryota</taxon>
        <taxon>Fungi</taxon>
        <taxon>Dikarya</taxon>
        <taxon>Ascomycota</taxon>
        <taxon>Pezizomycotina</taxon>
        <taxon>Xylonomycetes</taxon>
        <taxon>Xylonales</taxon>
        <taxon>Xylonaceae</taxon>
        <taxon>Xylona</taxon>
    </lineage>
</organism>
<evidence type="ECO:0000256" key="6">
    <source>
        <dbReference type="ARBA" id="ARBA00022801"/>
    </source>
</evidence>
<keyword evidence="7" id="KW-0472">Membrane</keyword>
<evidence type="ECO:0000256" key="11">
    <source>
        <dbReference type="PIRSR" id="PIRSR601461-2"/>
    </source>
</evidence>
<dbReference type="FunFam" id="2.40.70.10:FF:000060">
    <property type="entry name" value="Aspartic-type endopeptidase ctsD"/>
    <property type="match status" value="1"/>
</dbReference>
<accession>A0A165J405</accession>
<feature type="chain" id="PRO_5007859738" evidence="14">
    <location>
        <begin position="20"/>
        <end position="512"/>
    </location>
</feature>
<dbReference type="PROSITE" id="PS00141">
    <property type="entry name" value="ASP_PROTEASE"/>
    <property type="match status" value="1"/>
</dbReference>
<dbReference type="PANTHER" id="PTHR47966:SF75">
    <property type="entry name" value="ENDOPEPTIDASE (CTSD), PUTATIVE (AFU_ORTHOLOGUE AFUA_4G07040)-RELATED"/>
    <property type="match status" value="1"/>
</dbReference>
<dbReference type="Proteomes" id="UP000076632">
    <property type="component" value="Unassembled WGS sequence"/>
</dbReference>
<evidence type="ECO:0000256" key="14">
    <source>
        <dbReference type="SAM" id="SignalP"/>
    </source>
</evidence>
<feature type="signal peptide" evidence="14">
    <location>
        <begin position="1"/>
        <end position="19"/>
    </location>
</feature>
<dbReference type="GO" id="GO:0006508">
    <property type="term" value="P:proteolysis"/>
    <property type="evidence" value="ECO:0007669"/>
    <property type="project" value="UniProtKB-KW"/>
</dbReference>
<dbReference type="OrthoDB" id="28208at2759"/>
<name>A0A165J405_XYLHT</name>
<comment type="similarity">
    <text evidence="2 12">Belongs to the peptidase A1 family.</text>
</comment>
<feature type="compositionally biased region" description="Low complexity" evidence="13">
    <location>
        <begin position="442"/>
        <end position="460"/>
    </location>
</feature>
<dbReference type="Gene3D" id="2.40.70.10">
    <property type="entry name" value="Acid Proteases"/>
    <property type="match status" value="2"/>
</dbReference>
<dbReference type="OMA" id="AASNTWV"/>
<keyword evidence="8" id="KW-0325">Glycoprotein</keyword>
<dbReference type="STRING" id="1328760.A0A165J405"/>
<keyword evidence="11" id="KW-1015">Disulfide bond</keyword>
<feature type="region of interest" description="Disordered" evidence="13">
    <location>
        <begin position="430"/>
        <end position="460"/>
    </location>
</feature>
<dbReference type="PANTHER" id="PTHR47966">
    <property type="entry name" value="BETA-SITE APP-CLEAVING ENZYME, ISOFORM A-RELATED"/>
    <property type="match status" value="1"/>
</dbReference>
<dbReference type="PRINTS" id="PR00792">
    <property type="entry name" value="PEPSIN"/>
</dbReference>
<keyword evidence="3" id="KW-1003">Cell membrane</keyword>
<feature type="active site" evidence="10">
    <location>
        <position position="142"/>
    </location>
</feature>
<evidence type="ECO:0000256" key="12">
    <source>
        <dbReference type="RuleBase" id="RU000454"/>
    </source>
</evidence>
<evidence type="ECO:0000256" key="5">
    <source>
        <dbReference type="ARBA" id="ARBA00022750"/>
    </source>
</evidence>
<keyword evidence="6 12" id="KW-0378">Hydrolase</keyword>
<proteinExistence type="inferred from homology"/>
<sequence length="512" mass="54532">MRFTHWILHVSYLSTCVLALHESTTKGQNPDTPVLKISRPLPSDDLHPFIRNVKEVNHLIKKYRSRGLPGPDFDEAETLASVKRTIERRGTPVKRAPSYTIATGAQPTETDSMALEQDGNDISYLAAFEIGSGSTPLNLLIDTGAGDTWVMGSNCTTKSCQAHHVFNQTDSKSFSNTGKDFSIRYGTGSVSGVVVQDTISFAGFSIKMAFGAADQASDDFLAYPQDGILGLGRKRDAAMGIPTVMEVLSSGDHITNSIFSVFIQREADSDSGEISFGTIDDSRFEGDLAYTSTVSDSTMWEIPVDHAGAGGKNGDLSNKSAIIDTGTSYILMPSDDAKEVLSQISGFSSNGDSFELPCTTNTPLQFTFSGSVFNVSSKDYLGGETGNGMCSVNVVGRQAFGPDQWILGDVFLKNVYAVFDLDKDQIGLARKSTANPTRKAPSTKSGGASPTTSSSHTAASNAATKTLQLASSATSTTQQSANQNSRSATHLLQVPWLLLSLSVLAPLGCLFG</sequence>
<evidence type="ECO:0000256" key="1">
    <source>
        <dbReference type="ARBA" id="ARBA00004236"/>
    </source>
</evidence>
<reference evidence="16 17" key="1">
    <citation type="journal article" date="2016" name="Fungal Biol.">
        <title>The genome of Xylona heveae provides a window into fungal endophytism.</title>
        <authorList>
            <person name="Gazis R."/>
            <person name="Kuo A."/>
            <person name="Riley R."/>
            <person name="LaButti K."/>
            <person name="Lipzen A."/>
            <person name="Lin J."/>
            <person name="Amirebrahimi M."/>
            <person name="Hesse C.N."/>
            <person name="Spatafora J.W."/>
            <person name="Henrissat B."/>
            <person name="Hainaut M."/>
            <person name="Grigoriev I.V."/>
            <person name="Hibbett D.S."/>
        </authorList>
    </citation>
    <scope>NUCLEOTIDE SEQUENCE [LARGE SCALE GENOMIC DNA]</scope>
    <source>
        <strain evidence="16 17">TC161</strain>
    </source>
</reference>
<keyword evidence="14" id="KW-0732">Signal</keyword>
<feature type="disulfide bond" evidence="11">
    <location>
        <begin position="155"/>
        <end position="160"/>
    </location>
</feature>
<dbReference type="InterPro" id="IPR001461">
    <property type="entry name" value="Aspartic_peptidase_A1"/>
</dbReference>
<dbReference type="RefSeq" id="XP_018191253.1">
    <property type="nucleotide sequence ID" value="XM_018331964.1"/>
</dbReference>
<dbReference type="EMBL" id="KV407455">
    <property type="protein sequence ID" value="KZF25698.1"/>
    <property type="molecule type" value="Genomic_DNA"/>
</dbReference>
<evidence type="ECO:0000259" key="15">
    <source>
        <dbReference type="PROSITE" id="PS51767"/>
    </source>
</evidence>
<comment type="subcellular location">
    <subcellularLocation>
        <location evidence="1">Cell membrane</location>
    </subcellularLocation>
</comment>
<keyword evidence="5 12" id="KW-0064">Aspartyl protease</keyword>
<dbReference type="PROSITE" id="PS51767">
    <property type="entry name" value="PEPTIDASE_A1"/>
    <property type="match status" value="1"/>
</dbReference>
<dbReference type="InterPro" id="IPR034164">
    <property type="entry name" value="Pepsin-like_dom"/>
</dbReference>
<evidence type="ECO:0000256" key="3">
    <source>
        <dbReference type="ARBA" id="ARBA00022475"/>
    </source>
</evidence>
<evidence type="ECO:0000256" key="9">
    <source>
        <dbReference type="ARBA" id="ARBA00023288"/>
    </source>
</evidence>
<dbReference type="InterPro" id="IPR033121">
    <property type="entry name" value="PEPTIDASE_A1"/>
</dbReference>
<evidence type="ECO:0000256" key="7">
    <source>
        <dbReference type="ARBA" id="ARBA00023136"/>
    </source>
</evidence>